<dbReference type="EMBL" id="JAINDJ010000008">
    <property type="protein sequence ID" value="KAG9438976.1"/>
    <property type="molecule type" value="Genomic_DNA"/>
</dbReference>
<proteinExistence type="predicted"/>
<sequence>MVLITNLEFQTTSHALAVDWSPDSDSQIQDTRVKLSYLDMIILEKVEGKQTWQVGNTPVYHPSGSVATQVSFHLFPAFPALPIPLPSWLPVKQLYLPGRIFFEKEYIGGFFHQIVVYELFLLLKFMLWQYSLEQKLNKGSATFCNLLLRSQHPPLKRKCPLITAFCRSSTHEYLSDYCRKRLVILLFSGKQSKKLVYSTVPHQGKNLELVHYIVFRGQKINQRVIVRQHHFTLKRQDFHALE</sequence>
<protein>
    <submittedName>
        <fullName evidence="1">Uncharacterized protein</fullName>
    </submittedName>
</protein>
<evidence type="ECO:0000313" key="1">
    <source>
        <dbReference type="EMBL" id="KAG9438976.1"/>
    </source>
</evidence>
<dbReference type="AlphaFoldDB" id="A0AAV7DTK2"/>
<accession>A0AAV7DTK2</accession>
<gene>
    <name evidence="1" type="ORF">H6P81_019141</name>
</gene>
<name>A0AAV7DTK2_ARIFI</name>
<keyword evidence="2" id="KW-1185">Reference proteome</keyword>
<organism evidence="1 2">
    <name type="scientific">Aristolochia fimbriata</name>
    <name type="common">White veined hardy Dutchman's pipe vine</name>
    <dbReference type="NCBI Taxonomy" id="158543"/>
    <lineage>
        <taxon>Eukaryota</taxon>
        <taxon>Viridiplantae</taxon>
        <taxon>Streptophyta</taxon>
        <taxon>Embryophyta</taxon>
        <taxon>Tracheophyta</taxon>
        <taxon>Spermatophyta</taxon>
        <taxon>Magnoliopsida</taxon>
        <taxon>Magnoliidae</taxon>
        <taxon>Piperales</taxon>
        <taxon>Aristolochiaceae</taxon>
        <taxon>Aristolochia</taxon>
    </lineage>
</organism>
<reference evidence="1 2" key="1">
    <citation type="submission" date="2021-07" db="EMBL/GenBank/DDBJ databases">
        <title>The Aristolochia fimbriata genome: insights into angiosperm evolution, floral development and chemical biosynthesis.</title>
        <authorList>
            <person name="Jiao Y."/>
        </authorList>
    </citation>
    <scope>NUCLEOTIDE SEQUENCE [LARGE SCALE GENOMIC DNA]</scope>
    <source>
        <strain evidence="1">IBCAS-2021</strain>
        <tissue evidence="1">Leaf</tissue>
    </source>
</reference>
<dbReference type="Proteomes" id="UP000825729">
    <property type="component" value="Unassembled WGS sequence"/>
</dbReference>
<comment type="caution">
    <text evidence="1">The sequence shown here is derived from an EMBL/GenBank/DDBJ whole genome shotgun (WGS) entry which is preliminary data.</text>
</comment>
<evidence type="ECO:0000313" key="2">
    <source>
        <dbReference type="Proteomes" id="UP000825729"/>
    </source>
</evidence>